<feature type="transmembrane region" description="Helical" evidence="7">
    <location>
        <begin position="89"/>
        <end position="106"/>
    </location>
</feature>
<feature type="transmembrane region" description="Helical" evidence="7">
    <location>
        <begin position="201"/>
        <end position="218"/>
    </location>
</feature>
<dbReference type="GO" id="GO:0008961">
    <property type="term" value="F:phosphatidylglycerol-prolipoprotein diacylglyceryl transferase activity"/>
    <property type="evidence" value="ECO:0007669"/>
    <property type="project" value="InterPro"/>
</dbReference>
<evidence type="ECO:0000256" key="1">
    <source>
        <dbReference type="ARBA" id="ARBA00007150"/>
    </source>
</evidence>
<dbReference type="GO" id="GO:0005886">
    <property type="term" value="C:plasma membrane"/>
    <property type="evidence" value="ECO:0007669"/>
    <property type="project" value="InterPro"/>
</dbReference>
<keyword evidence="2" id="KW-1003">Cell membrane</keyword>
<dbReference type="GO" id="GO:0042158">
    <property type="term" value="P:lipoprotein biosynthetic process"/>
    <property type="evidence" value="ECO:0007669"/>
    <property type="project" value="InterPro"/>
</dbReference>
<evidence type="ECO:0008006" key="10">
    <source>
        <dbReference type="Google" id="ProtNLM"/>
    </source>
</evidence>
<dbReference type="Pfam" id="PF01790">
    <property type="entry name" value="LGT"/>
    <property type="match status" value="1"/>
</dbReference>
<name>A0A411ZR41_9FIRM</name>
<reference evidence="8 9" key="1">
    <citation type="submission" date="2018-08" db="EMBL/GenBank/DDBJ databases">
        <title>A genome reference for cultivated species of the human gut microbiota.</title>
        <authorList>
            <person name="Zou Y."/>
            <person name="Xue W."/>
            <person name="Luo G."/>
        </authorList>
    </citation>
    <scope>NUCLEOTIDE SEQUENCE [LARGE SCALE GENOMIC DNA]</scope>
    <source>
        <strain evidence="8 9">AF29-2BH</strain>
    </source>
</reference>
<organism evidence="8 9">
    <name type="scientific">Blautia obeum</name>
    <dbReference type="NCBI Taxonomy" id="40520"/>
    <lineage>
        <taxon>Bacteria</taxon>
        <taxon>Bacillati</taxon>
        <taxon>Bacillota</taxon>
        <taxon>Clostridia</taxon>
        <taxon>Lachnospirales</taxon>
        <taxon>Lachnospiraceae</taxon>
        <taxon>Blautia</taxon>
    </lineage>
</organism>
<comment type="caution">
    <text evidence="8">The sequence shown here is derived from an EMBL/GenBank/DDBJ whole genome shotgun (WGS) entry which is preliminary data.</text>
</comment>
<dbReference type="Proteomes" id="UP000283585">
    <property type="component" value="Unassembled WGS sequence"/>
</dbReference>
<evidence type="ECO:0000256" key="4">
    <source>
        <dbReference type="ARBA" id="ARBA00022692"/>
    </source>
</evidence>
<accession>A0A411ZR41</accession>
<keyword evidence="6 7" id="KW-0472">Membrane</keyword>
<evidence type="ECO:0000256" key="2">
    <source>
        <dbReference type="ARBA" id="ARBA00022475"/>
    </source>
</evidence>
<feature type="transmembrane region" description="Helical" evidence="7">
    <location>
        <begin position="224"/>
        <end position="250"/>
    </location>
</feature>
<feature type="transmembrane region" description="Helical" evidence="7">
    <location>
        <begin position="170"/>
        <end position="189"/>
    </location>
</feature>
<keyword evidence="3" id="KW-0808">Transferase</keyword>
<evidence type="ECO:0000256" key="7">
    <source>
        <dbReference type="SAM" id="Phobius"/>
    </source>
</evidence>
<dbReference type="InterPro" id="IPR001640">
    <property type="entry name" value="Lgt"/>
</dbReference>
<dbReference type="EMBL" id="QRSS01000007">
    <property type="protein sequence ID" value="RGQ05267.1"/>
    <property type="molecule type" value="Genomic_DNA"/>
</dbReference>
<dbReference type="AlphaFoldDB" id="A0A411ZR41"/>
<feature type="transmembrane region" description="Helical" evidence="7">
    <location>
        <begin position="49"/>
        <end position="69"/>
    </location>
</feature>
<keyword evidence="4 7" id="KW-0812">Transmembrane</keyword>
<keyword evidence="5 7" id="KW-1133">Transmembrane helix</keyword>
<evidence type="ECO:0000313" key="9">
    <source>
        <dbReference type="Proteomes" id="UP000283585"/>
    </source>
</evidence>
<gene>
    <name evidence="8" type="ORF">DWZ12_08005</name>
</gene>
<sequence length="260" mass="29273">MEFNSVGYCVLGIPAYFFCAFIGFVVATSAFLILVSLKKYDPVPHMKALMISVVGLILCSRLFGCLSGVYRAVGVNERITIDTVLKTGIVFYGGLIGMLITYVCCIRSPLIRDKDYHVLDVLAVTMPLFHTISRVGCFLGGCCFGKQSASVIPVLYTTIENGVVTTEQRIPIQLIEAAFNFCLFLYLLYLLSKQSWRNEHILYKYLLIYSVGRFLLEFGRGDTVRGLICGVSFSQVISVMIWLFVIRMVIKNKEDVKWEQ</sequence>
<protein>
    <recommendedName>
        <fullName evidence="10">Prolipoprotein diacylglyceryl transferase</fullName>
    </recommendedName>
</protein>
<evidence type="ECO:0000256" key="5">
    <source>
        <dbReference type="ARBA" id="ARBA00022989"/>
    </source>
</evidence>
<evidence type="ECO:0000256" key="3">
    <source>
        <dbReference type="ARBA" id="ARBA00022679"/>
    </source>
</evidence>
<evidence type="ECO:0000256" key="6">
    <source>
        <dbReference type="ARBA" id="ARBA00023136"/>
    </source>
</evidence>
<dbReference type="PANTHER" id="PTHR30589:SF0">
    <property type="entry name" value="PHOSPHATIDYLGLYCEROL--PROLIPOPROTEIN DIACYLGLYCERYL TRANSFERASE"/>
    <property type="match status" value="1"/>
</dbReference>
<evidence type="ECO:0000313" key="8">
    <source>
        <dbReference type="EMBL" id="RGQ05267.1"/>
    </source>
</evidence>
<feature type="transmembrane region" description="Helical" evidence="7">
    <location>
        <begin position="15"/>
        <end position="37"/>
    </location>
</feature>
<dbReference type="PANTHER" id="PTHR30589">
    <property type="entry name" value="PROLIPOPROTEIN DIACYLGLYCERYL TRANSFERASE"/>
    <property type="match status" value="1"/>
</dbReference>
<proteinExistence type="inferred from homology"/>
<comment type="similarity">
    <text evidence="1">Belongs to the Lgt family.</text>
</comment>